<dbReference type="SUPFAM" id="SSF51735">
    <property type="entry name" value="NAD(P)-binding Rossmann-fold domains"/>
    <property type="match status" value="1"/>
</dbReference>
<dbReference type="AlphaFoldDB" id="A0A9P0B3P8"/>
<dbReference type="Gene3D" id="3.40.50.720">
    <property type="entry name" value="NAD(P)-binding Rossmann-like Domain"/>
    <property type="match status" value="1"/>
</dbReference>
<gene>
    <name evidence="2" type="ORF">MELIAE_LOCUS6170</name>
</gene>
<name>A0A9P0B3P8_BRAAE</name>
<evidence type="ECO:0000256" key="1">
    <source>
        <dbReference type="ARBA" id="ARBA00023002"/>
    </source>
</evidence>
<organism evidence="2 3">
    <name type="scientific">Brassicogethes aeneus</name>
    <name type="common">Rape pollen beetle</name>
    <name type="synonym">Meligethes aeneus</name>
    <dbReference type="NCBI Taxonomy" id="1431903"/>
    <lineage>
        <taxon>Eukaryota</taxon>
        <taxon>Metazoa</taxon>
        <taxon>Ecdysozoa</taxon>
        <taxon>Arthropoda</taxon>
        <taxon>Hexapoda</taxon>
        <taxon>Insecta</taxon>
        <taxon>Pterygota</taxon>
        <taxon>Neoptera</taxon>
        <taxon>Endopterygota</taxon>
        <taxon>Coleoptera</taxon>
        <taxon>Polyphaga</taxon>
        <taxon>Cucujiformia</taxon>
        <taxon>Nitidulidae</taxon>
        <taxon>Meligethinae</taxon>
        <taxon>Brassicogethes</taxon>
    </lineage>
</organism>
<keyword evidence="1" id="KW-0560">Oxidoreductase</keyword>
<dbReference type="PANTHER" id="PTHR43157:SF31">
    <property type="entry name" value="PHOSPHATIDYLINOSITOL-GLYCAN BIOSYNTHESIS CLASS F PROTEIN"/>
    <property type="match status" value="1"/>
</dbReference>
<dbReference type="GO" id="GO:0016491">
    <property type="term" value="F:oxidoreductase activity"/>
    <property type="evidence" value="ECO:0007669"/>
    <property type="project" value="UniProtKB-KW"/>
</dbReference>
<keyword evidence="3" id="KW-1185">Reference proteome</keyword>
<accession>A0A9P0B3P8</accession>
<sequence>MLVTLLYFLVIVCLVSFVVTRLTIGYTKGSACLVGKTAIVTGGNSGIGYEVSLALATRGCRVIIADRDDAEASKERIIKETGNKNVVAKHLDLASYKSVREFADDINRTEKSLHILLNNAGVGALPELHTEDGVNAVFQVNHYGGFLLTHLLVDLLKKSAPSRIVFTSSILAFQHNLTEENMNPINYNPTSTYASTNVYSNTKFCCLVVANEFAKRLERFGVTCNSLHPGTVRTNIFIRSIKRGRLQDEILLYIGRIFNYITGKNAWEGAQTSIHLTASNDVEKITGKHFWDCKVFPFLPPKANNKNICKMVWQKSEEYSRLKESEKIKE</sequence>
<protein>
    <submittedName>
        <fullName evidence="2">Uncharacterized protein</fullName>
    </submittedName>
</protein>
<dbReference type="PRINTS" id="PR00081">
    <property type="entry name" value="GDHRDH"/>
</dbReference>
<reference evidence="2" key="1">
    <citation type="submission" date="2021-12" db="EMBL/GenBank/DDBJ databases">
        <authorList>
            <person name="King R."/>
        </authorList>
    </citation>
    <scope>NUCLEOTIDE SEQUENCE</scope>
</reference>
<evidence type="ECO:0000313" key="2">
    <source>
        <dbReference type="EMBL" id="CAH0554627.1"/>
    </source>
</evidence>
<dbReference type="EMBL" id="OV121135">
    <property type="protein sequence ID" value="CAH0554627.1"/>
    <property type="molecule type" value="Genomic_DNA"/>
</dbReference>
<dbReference type="Proteomes" id="UP001154078">
    <property type="component" value="Chromosome 4"/>
</dbReference>
<evidence type="ECO:0000313" key="3">
    <source>
        <dbReference type="Proteomes" id="UP001154078"/>
    </source>
</evidence>
<dbReference type="PANTHER" id="PTHR43157">
    <property type="entry name" value="PHOSPHATIDYLINOSITOL-GLYCAN BIOSYNTHESIS CLASS F PROTEIN-RELATED"/>
    <property type="match status" value="1"/>
</dbReference>
<proteinExistence type="predicted"/>
<dbReference type="InterPro" id="IPR036291">
    <property type="entry name" value="NAD(P)-bd_dom_sf"/>
</dbReference>
<dbReference type="InterPro" id="IPR002347">
    <property type="entry name" value="SDR_fam"/>
</dbReference>
<dbReference type="OrthoDB" id="191139at2759"/>
<dbReference type="Pfam" id="PF00106">
    <property type="entry name" value="adh_short"/>
    <property type="match status" value="1"/>
</dbReference>